<sequence>MSDLSVVKKNRRQHILDEAARLFKEKGFGGTSMRDLAEQVGMEAASMYNHIRSKDEILEQICFQVADQYIAHLTEIEQQPGTYVEKIRALLRLHVRLVIEQGDAVAVANHDWKYLTGEKRATFLEARRLYERRLAALIEEGMAQGELQPLHVSVALFTLLSAVRWVELWYRPERDISPEALEDDIVTLLMKGLEK</sequence>
<dbReference type="RefSeq" id="WP_089682427.1">
    <property type="nucleotide sequence ID" value="NZ_FNFO01000004.1"/>
</dbReference>
<organism evidence="6 7">
    <name type="scientific">Catalinimonas alkaloidigena</name>
    <dbReference type="NCBI Taxonomy" id="1075417"/>
    <lineage>
        <taxon>Bacteria</taxon>
        <taxon>Pseudomonadati</taxon>
        <taxon>Bacteroidota</taxon>
        <taxon>Cytophagia</taxon>
        <taxon>Cytophagales</taxon>
        <taxon>Catalimonadaceae</taxon>
        <taxon>Catalinimonas</taxon>
    </lineage>
</organism>
<evidence type="ECO:0000313" key="7">
    <source>
        <dbReference type="Proteomes" id="UP000198510"/>
    </source>
</evidence>
<dbReference type="InterPro" id="IPR001647">
    <property type="entry name" value="HTH_TetR"/>
</dbReference>
<evidence type="ECO:0000259" key="5">
    <source>
        <dbReference type="PROSITE" id="PS50977"/>
    </source>
</evidence>
<dbReference type="EMBL" id="FNFO01000004">
    <property type="protein sequence ID" value="SDL09936.1"/>
    <property type="molecule type" value="Genomic_DNA"/>
</dbReference>
<feature type="domain" description="HTH tetR-type" evidence="5">
    <location>
        <begin position="9"/>
        <end position="69"/>
    </location>
</feature>
<dbReference type="InterPro" id="IPR050109">
    <property type="entry name" value="HTH-type_TetR-like_transc_reg"/>
</dbReference>
<dbReference type="PANTHER" id="PTHR30055:SF240">
    <property type="entry name" value="HTH-TYPE TRANSCRIPTIONAL REGULATOR ACRR"/>
    <property type="match status" value="1"/>
</dbReference>
<protein>
    <submittedName>
        <fullName evidence="6">DNA-binding transcriptional regulator, AcrR family</fullName>
    </submittedName>
</protein>
<keyword evidence="3" id="KW-0804">Transcription</keyword>
<dbReference type="PRINTS" id="PR00455">
    <property type="entry name" value="HTHTETR"/>
</dbReference>
<dbReference type="InterPro" id="IPR009057">
    <property type="entry name" value="Homeodomain-like_sf"/>
</dbReference>
<dbReference type="Gene3D" id="1.10.10.60">
    <property type="entry name" value="Homeodomain-like"/>
    <property type="match status" value="1"/>
</dbReference>
<dbReference type="SUPFAM" id="SSF48498">
    <property type="entry name" value="Tetracyclin repressor-like, C-terminal domain"/>
    <property type="match status" value="1"/>
</dbReference>
<keyword evidence="2 4" id="KW-0238">DNA-binding</keyword>
<evidence type="ECO:0000313" key="6">
    <source>
        <dbReference type="EMBL" id="SDL09936.1"/>
    </source>
</evidence>
<evidence type="ECO:0000256" key="3">
    <source>
        <dbReference type="ARBA" id="ARBA00023163"/>
    </source>
</evidence>
<name>A0A1G9HAH9_9BACT</name>
<accession>A0A1G9HAH9</accession>
<dbReference type="InterPro" id="IPR036271">
    <property type="entry name" value="Tet_transcr_reg_TetR-rel_C_sf"/>
</dbReference>
<evidence type="ECO:0000256" key="4">
    <source>
        <dbReference type="PROSITE-ProRule" id="PRU00335"/>
    </source>
</evidence>
<dbReference type="GO" id="GO:0003700">
    <property type="term" value="F:DNA-binding transcription factor activity"/>
    <property type="evidence" value="ECO:0007669"/>
    <property type="project" value="TreeGrafter"/>
</dbReference>
<evidence type="ECO:0000256" key="2">
    <source>
        <dbReference type="ARBA" id="ARBA00023125"/>
    </source>
</evidence>
<dbReference type="STRING" id="1075417.SAMN05421823_104372"/>
<dbReference type="PROSITE" id="PS50977">
    <property type="entry name" value="HTH_TETR_2"/>
    <property type="match status" value="1"/>
</dbReference>
<dbReference type="Gene3D" id="1.10.357.10">
    <property type="entry name" value="Tetracycline Repressor, domain 2"/>
    <property type="match status" value="1"/>
</dbReference>
<dbReference type="Pfam" id="PF17932">
    <property type="entry name" value="TetR_C_24"/>
    <property type="match status" value="1"/>
</dbReference>
<keyword evidence="7" id="KW-1185">Reference proteome</keyword>
<dbReference type="AlphaFoldDB" id="A0A1G9HAH9"/>
<dbReference type="PANTHER" id="PTHR30055">
    <property type="entry name" value="HTH-TYPE TRANSCRIPTIONAL REGULATOR RUTR"/>
    <property type="match status" value="1"/>
</dbReference>
<keyword evidence="1" id="KW-0805">Transcription regulation</keyword>
<dbReference type="Pfam" id="PF00440">
    <property type="entry name" value="TetR_N"/>
    <property type="match status" value="1"/>
</dbReference>
<dbReference type="Proteomes" id="UP000198510">
    <property type="component" value="Unassembled WGS sequence"/>
</dbReference>
<dbReference type="GO" id="GO:0000976">
    <property type="term" value="F:transcription cis-regulatory region binding"/>
    <property type="evidence" value="ECO:0007669"/>
    <property type="project" value="TreeGrafter"/>
</dbReference>
<evidence type="ECO:0000256" key="1">
    <source>
        <dbReference type="ARBA" id="ARBA00023015"/>
    </source>
</evidence>
<dbReference type="InterPro" id="IPR041490">
    <property type="entry name" value="KstR2_TetR_C"/>
</dbReference>
<gene>
    <name evidence="6" type="ORF">SAMN05421823_104372</name>
</gene>
<reference evidence="6 7" key="1">
    <citation type="submission" date="2016-10" db="EMBL/GenBank/DDBJ databases">
        <authorList>
            <person name="de Groot N.N."/>
        </authorList>
    </citation>
    <scope>NUCLEOTIDE SEQUENCE [LARGE SCALE GENOMIC DNA]</scope>
    <source>
        <strain evidence="6 7">DSM 25186</strain>
    </source>
</reference>
<dbReference type="SUPFAM" id="SSF46689">
    <property type="entry name" value="Homeodomain-like"/>
    <property type="match status" value="1"/>
</dbReference>
<proteinExistence type="predicted"/>
<feature type="DNA-binding region" description="H-T-H motif" evidence="4">
    <location>
        <begin position="32"/>
        <end position="51"/>
    </location>
</feature>
<dbReference type="OrthoDB" id="9789566at2"/>